<dbReference type="Gene3D" id="3.90.1210.10">
    <property type="entry name" value="Antifreeze-like/N-acetylneuraminic acid synthase C-terminal domain"/>
    <property type="match status" value="1"/>
</dbReference>
<reference evidence="2 3" key="1">
    <citation type="submission" date="2018-07" db="EMBL/GenBank/DDBJ databases">
        <title>Genomic Encyclopedia of Type Strains, Phase IV (KMG-IV): sequencing the most valuable type-strain genomes for metagenomic binning, comparative biology and taxonomic classification.</title>
        <authorList>
            <person name="Goeker M."/>
        </authorList>
    </citation>
    <scope>NUCLEOTIDE SEQUENCE [LARGE SCALE GENOMIC DNA]</scope>
    <source>
        <strain evidence="2 3">DSM 44290</strain>
    </source>
</reference>
<evidence type="ECO:0000313" key="2">
    <source>
        <dbReference type="EMBL" id="RDI66675.1"/>
    </source>
</evidence>
<dbReference type="EMBL" id="QQBC01000004">
    <property type="protein sequence ID" value="RDI66675.1"/>
    <property type="molecule type" value="Genomic_DNA"/>
</dbReference>
<protein>
    <submittedName>
        <fullName evidence="2">SAF domain-containing protein</fullName>
    </submittedName>
</protein>
<dbReference type="RefSeq" id="WP_067994224.1">
    <property type="nucleotide sequence ID" value="NZ_QQBC01000004.1"/>
</dbReference>
<dbReference type="CDD" id="cd11614">
    <property type="entry name" value="SAF_CpaB_FlgA_like"/>
    <property type="match status" value="1"/>
</dbReference>
<name>A0A370I7H3_9NOCA</name>
<feature type="domain" description="SAF" evidence="1">
    <location>
        <begin position="64"/>
        <end position="126"/>
    </location>
</feature>
<accession>A0A370I7H3</accession>
<gene>
    <name evidence="2" type="ORF">DFR76_104425</name>
</gene>
<evidence type="ECO:0000313" key="3">
    <source>
        <dbReference type="Proteomes" id="UP000254869"/>
    </source>
</evidence>
<sequence>MRLLSNSGDRGGAADLGREPPWEFLLRHRPSWADATLLRRALAAFLAVCAAALFVRGDPAARSVDVVVATRDLASGRVLSADDLRRVARPAGLLPAGSAHEIPALIGATLSGAVRAGEILTDLRVVGARLAQVAAGVSDARIVPIRLVDNAVADILRVGDRVDVIAADHADADPVRAGPPPTLAADAVVVLVTTPERRSGPGGERVVLVALDAAHALTVAAGSLRTELTVVFR</sequence>
<organism evidence="2 3">
    <name type="scientific">Nocardia pseudobrasiliensis</name>
    <dbReference type="NCBI Taxonomy" id="45979"/>
    <lineage>
        <taxon>Bacteria</taxon>
        <taxon>Bacillati</taxon>
        <taxon>Actinomycetota</taxon>
        <taxon>Actinomycetes</taxon>
        <taxon>Mycobacteriales</taxon>
        <taxon>Nocardiaceae</taxon>
        <taxon>Nocardia</taxon>
    </lineage>
</organism>
<dbReference type="SMART" id="SM00858">
    <property type="entry name" value="SAF"/>
    <property type="match status" value="1"/>
</dbReference>
<dbReference type="InterPro" id="IPR013974">
    <property type="entry name" value="SAF"/>
</dbReference>
<dbReference type="STRING" id="1210086.GCA_001613105_01622"/>
<dbReference type="Pfam" id="PF08666">
    <property type="entry name" value="SAF"/>
    <property type="match status" value="1"/>
</dbReference>
<dbReference type="Proteomes" id="UP000254869">
    <property type="component" value="Unassembled WGS sequence"/>
</dbReference>
<proteinExistence type="predicted"/>
<comment type="caution">
    <text evidence="2">The sequence shown here is derived from an EMBL/GenBank/DDBJ whole genome shotgun (WGS) entry which is preliminary data.</text>
</comment>
<evidence type="ECO:0000259" key="1">
    <source>
        <dbReference type="SMART" id="SM00858"/>
    </source>
</evidence>
<dbReference type="AlphaFoldDB" id="A0A370I7H3"/>
<keyword evidence="3" id="KW-1185">Reference proteome</keyword>